<dbReference type="InterPro" id="IPR001633">
    <property type="entry name" value="EAL_dom"/>
</dbReference>
<evidence type="ECO:0000256" key="3">
    <source>
        <dbReference type="ARBA" id="ARBA00022989"/>
    </source>
</evidence>
<sequence length="931" mass="103996">MAFASRRPTESRQSGIEYLKVYRRDCRLNSRTQLMQSEPPHRAPNATRKRWGLTYYVPALLAITTVLIIFALSDSGRLSQHRETQRTKASEQLADVISRLETNVHGNVNLVHGLVAAVAADPHMSQPRFAAVAERIFAVPSQLRNVAGAPDFVVRLIYPQEPNKASLGLDYMATPSQRETAVQAVARRLVMITGPVDLVQGGQGLIARYPVFSLSSNRFWGLVSVVIDLNRLYWDSNVNSPSQTLDIAISRRPTPREGDVFFGRPELFSEDPVTAAIDLGYDSWYLAAVPKGGWSSEPSDMSQFRFLAALVAFFIVAPLVWAGLLMQQRHRNHLMLQEREERLEVLSRRLQLALEASKIGVWEYHPETDNLLWDSHMCDLYGQPHDQNQGSFQDWASKLHPDDLIDAQATFKRSIDQRLPYLKDFRIVLPSGEIRHIRAHGAVEEAPDGTVRVVGANWDVTEDIAMQVELRTARAKAEEQNRELRTTRRILEHQSLHDALTGLPNRRFLDQFMVTADTSDLSQKLAFIHIDLDHFKHVNDTLGHGTGDEVLKAATARLREIVGPEEVVSRIGGDEFVIVTCGPDPADRAQEVALQIVAMLARPVEIEGQECRIGCSAGIACQTMAGETPQQLLMNADIALYEAKKKGRNRVEFFSDDLRAVTIQTKQTADELLRALEGDAFVPFFQPQFDAQTLAISGVEALARWEHAERGILTPDKFLEVAEGLGRVAEIDALILEKSLFQMTRWGAHGIEIPKLSVNISAQRLKDPKLLGMLEALPTDGYTVAFELLESISFEDQEEYLKAAIRLLKERGVQVEIDDFGSGHASIVSLLELAPHRLKIDRKLVAPIDVSESQRRLVASIIEIGRSLGIGIVAEGVETMTHAEILREMGCQTLQGYAFARPMSSADLMAFAEDWQSRYPATKILASLRRA</sequence>
<dbReference type="SMART" id="SM00052">
    <property type="entry name" value="EAL"/>
    <property type="match status" value="1"/>
</dbReference>
<dbReference type="InterPro" id="IPR029787">
    <property type="entry name" value="Nucleotide_cyclase"/>
</dbReference>
<feature type="domain" description="GGDEF" evidence="9">
    <location>
        <begin position="523"/>
        <end position="656"/>
    </location>
</feature>
<gene>
    <name evidence="10" type="ORF">RHAB21_00326</name>
</gene>
<dbReference type="PROSITE" id="PS50883">
    <property type="entry name" value="EAL"/>
    <property type="match status" value="1"/>
</dbReference>
<dbReference type="Gene3D" id="2.10.70.100">
    <property type="match status" value="1"/>
</dbReference>
<dbReference type="InterPro" id="IPR006189">
    <property type="entry name" value="CHASE_dom"/>
</dbReference>
<comment type="caution">
    <text evidence="10">The sequence shown here is derived from an EMBL/GenBank/DDBJ whole genome shotgun (WGS) entry which is preliminary data.</text>
</comment>
<dbReference type="PROSITE" id="PS50839">
    <property type="entry name" value="CHASE"/>
    <property type="match status" value="1"/>
</dbReference>
<accession>A0ABN7JCB8</accession>
<feature type="transmembrane region" description="Helical" evidence="6">
    <location>
        <begin position="53"/>
        <end position="72"/>
    </location>
</feature>
<dbReference type="PANTHER" id="PTHR44757:SF2">
    <property type="entry name" value="BIOFILM ARCHITECTURE MAINTENANCE PROTEIN MBAA"/>
    <property type="match status" value="1"/>
</dbReference>
<evidence type="ECO:0000259" key="7">
    <source>
        <dbReference type="PROSITE" id="PS50839"/>
    </source>
</evidence>
<keyword evidence="11" id="KW-1185">Reference proteome</keyword>
<dbReference type="Gene3D" id="3.30.70.270">
    <property type="match status" value="1"/>
</dbReference>
<keyword evidence="5" id="KW-0175">Coiled coil</keyword>
<keyword evidence="3 6" id="KW-1133">Transmembrane helix</keyword>
<organism evidence="10 11">
    <name type="scientific">Pseudorhizobium halotolerans</name>
    <dbReference type="NCBI Taxonomy" id="1233081"/>
    <lineage>
        <taxon>Bacteria</taxon>
        <taxon>Pseudomonadati</taxon>
        <taxon>Pseudomonadota</taxon>
        <taxon>Alphaproteobacteria</taxon>
        <taxon>Hyphomicrobiales</taxon>
        <taxon>Rhizobiaceae</taxon>
        <taxon>Rhizobium/Agrobacterium group</taxon>
        <taxon>Pseudorhizobium</taxon>
    </lineage>
</organism>
<evidence type="ECO:0000256" key="4">
    <source>
        <dbReference type="ARBA" id="ARBA00023136"/>
    </source>
</evidence>
<evidence type="ECO:0000256" key="1">
    <source>
        <dbReference type="ARBA" id="ARBA00004370"/>
    </source>
</evidence>
<comment type="subcellular location">
    <subcellularLocation>
        <location evidence="1">Membrane</location>
    </subcellularLocation>
</comment>
<dbReference type="Proteomes" id="UP000601041">
    <property type="component" value="Unassembled WGS sequence"/>
</dbReference>
<name>A0ABN7JCB8_9HYPH</name>
<dbReference type="CDD" id="cd01948">
    <property type="entry name" value="EAL"/>
    <property type="match status" value="1"/>
</dbReference>
<dbReference type="Pfam" id="PF00563">
    <property type="entry name" value="EAL"/>
    <property type="match status" value="1"/>
</dbReference>
<dbReference type="CDD" id="cd00130">
    <property type="entry name" value="PAS"/>
    <property type="match status" value="1"/>
</dbReference>
<dbReference type="InterPro" id="IPR043128">
    <property type="entry name" value="Rev_trsase/Diguanyl_cyclase"/>
</dbReference>
<evidence type="ECO:0000313" key="10">
    <source>
        <dbReference type="EMBL" id="CAD7023730.1"/>
    </source>
</evidence>
<dbReference type="InterPro" id="IPR042240">
    <property type="entry name" value="CHASE_sf"/>
</dbReference>
<dbReference type="SUPFAM" id="SSF55073">
    <property type="entry name" value="Nucleotide cyclase"/>
    <property type="match status" value="1"/>
</dbReference>
<dbReference type="CDD" id="cd01949">
    <property type="entry name" value="GGDEF"/>
    <property type="match status" value="1"/>
</dbReference>
<evidence type="ECO:0000313" key="11">
    <source>
        <dbReference type="Proteomes" id="UP000601041"/>
    </source>
</evidence>
<feature type="domain" description="EAL" evidence="8">
    <location>
        <begin position="665"/>
        <end position="916"/>
    </location>
</feature>
<dbReference type="Gene3D" id="3.20.20.450">
    <property type="entry name" value="EAL domain"/>
    <property type="match status" value="1"/>
</dbReference>
<evidence type="ECO:0000259" key="8">
    <source>
        <dbReference type="PROSITE" id="PS50883"/>
    </source>
</evidence>
<dbReference type="SMART" id="SM00091">
    <property type="entry name" value="PAS"/>
    <property type="match status" value="1"/>
</dbReference>
<dbReference type="InterPro" id="IPR035965">
    <property type="entry name" value="PAS-like_dom_sf"/>
</dbReference>
<evidence type="ECO:0000259" key="9">
    <source>
        <dbReference type="PROSITE" id="PS50887"/>
    </source>
</evidence>
<dbReference type="InterPro" id="IPR035919">
    <property type="entry name" value="EAL_sf"/>
</dbReference>
<dbReference type="InterPro" id="IPR013655">
    <property type="entry name" value="PAS_fold_3"/>
</dbReference>
<keyword evidence="2 6" id="KW-0812">Transmembrane</keyword>
<keyword evidence="4 6" id="KW-0472">Membrane</keyword>
<dbReference type="PROSITE" id="PS50887">
    <property type="entry name" value="GGDEF"/>
    <property type="match status" value="1"/>
</dbReference>
<dbReference type="NCBIfam" id="TIGR00254">
    <property type="entry name" value="GGDEF"/>
    <property type="match status" value="1"/>
</dbReference>
<dbReference type="SMART" id="SM01079">
    <property type="entry name" value="CHASE"/>
    <property type="match status" value="1"/>
</dbReference>
<feature type="coiled-coil region" evidence="5">
    <location>
        <begin position="467"/>
        <end position="494"/>
    </location>
</feature>
<feature type="domain" description="CHASE" evidence="7">
    <location>
        <begin position="150"/>
        <end position="287"/>
    </location>
</feature>
<dbReference type="PANTHER" id="PTHR44757">
    <property type="entry name" value="DIGUANYLATE CYCLASE DGCP"/>
    <property type="match status" value="1"/>
</dbReference>
<evidence type="ECO:0000256" key="6">
    <source>
        <dbReference type="SAM" id="Phobius"/>
    </source>
</evidence>
<feature type="transmembrane region" description="Helical" evidence="6">
    <location>
        <begin position="306"/>
        <end position="326"/>
    </location>
</feature>
<dbReference type="Gene3D" id="3.30.450.20">
    <property type="entry name" value="PAS domain"/>
    <property type="match status" value="1"/>
</dbReference>
<dbReference type="InterPro" id="IPR000014">
    <property type="entry name" value="PAS"/>
</dbReference>
<evidence type="ECO:0000256" key="2">
    <source>
        <dbReference type="ARBA" id="ARBA00022692"/>
    </source>
</evidence>
<dbReference type="Pfam" id="PF08447">
    <property type="entry name" value="PAS_3"/>
    <property type="match status" value="1"/>
</dbReference>
<dbReference type="EMBL" id="CABFWE030000001">
    <property type="protein sequence ID" value="CAD7023730.1"/>
    <property type="molecule type" value="Genomic_DNA"/>
</dbReference>
<dbReference type="Gene3D" id="3.30.450.350">
    <property type="entry name" value="CHASE domain"/>
    <property type="match status" value="1"/>
</dbReference>
<dbReference type="SMART" id="SM00267">
    <property type="entry name" value="GGDEF"/>
    <property type="match status" value="1"/>
</dbReference>
<reference evidence="10 11" key="1">
    <citation type="submission" date="2020-11" db="EMBL/GenBank/DDBJ databases">
        <authorList>
            <person name="Lassalle F."/>
        </authorList>
    </citation>
    <scope>NUCLEOTIDE SEQUENCE [LARGE SCALE GENOMIC DNA]</scope>
    <source>
        <strain evidence="10 11">AB21</strain>
    </source>
</reference>
<dbReference type="InterPro" id="IPR052155">
    <property type="entry name" value="Biofilm_reg_signaling"/>
</dbReference>
<evidence type="ECO:0000256" key="5">
    <source>
        <dbReference type="SAM" id="Coils"/>
    </source>
</evidence>
<protein>
    <submittedName>
        <fullName evidence="10">Bifunctional diguanylate cyclase/phosphodiesterase</fullName>
    </submittedName>
</protein>
<dbReference type="SUPFAM" id="SSF55785">
    <property type="entry name" value="PYP-like sensor domain (PAS domain)"/>
    <property type="match status" value="1"/>
</dbReference>
<dbReference type="Pfam" id="PF03924">
    <property type="entry name" value="CHASE"/>
    <property type="match status" value="1"/>
</dbReference>
<dbReference type="InterPro" id="IPR000160">
    <property type="entry name" value="GGDEF_dom"/>
</dbReference>
<dbReference type="Pfam" id="PF00990">
    <property type="entry name" value="GGDEF"/>
    <property type="match status" value="1"/>
</dbReference>
<dbReference type="SUPFAM" id="SSF141868">
    <property type="entry name" value="EAL domain-like"/>
    <property type="match status" value="1"/>
</dbReference>
<proteinExistence type="predicted"/>